<evidence type="ECO:0000313" key="13">
    <source>
        <dbReference type="Proteomes" id="UP000515145"/>
    </source>
</evidence>
<dbReference type="GO" id="GO:0007195">
    <property type="term" value="P:adenylate cyclase-inhibiting dopamine receptor signaling pathway"/>
    <property type="evidence" value="ECO:0007669"/>
    <property type="project" value="InterPro"/>
</dbReference>
<organism evidence="13 14">
    <name type="scientific">Parambassis ranga</name>
    <name type="common">Indian glassy fish</name>
    <dbReference type="NCBI Taxonomy" id="210632"/>
    <lineage>
        <taxon>Eukaryota</taxon>
        <taxon>Metazoa</taxon>
        <taxon>Chordata</taxon>
        <taxon>Craniata</taxon>
        <taxon>Vertebrata</taxon>
        <taxon>Euteleostomi</taxon>
        <taxon>Actinopterygii</taxon>
        <taxon>Neopterygii</taxon>
        <taxon>Teleostei</taxon>
        <taxon>Neoteleostei</taxon>
        <taxon>Acanthomorphata</taxon>
        <taxon>Ovalentaria</taxon>
        <taxon>Ambassidae</taxon>
        <taxon>Parambassis</taxon>
    </lineage>
</organism>
<dbReference type="InterPro" id="IPR002185">
    <property type="entry name" value="Dopamine_D4_rcpt"/>
</dbReference>
<sequence>MRARWPLWLGPGRTNGGATVEMAANLSAAAAEATAAEGHNLPALVFGVLLIVVIICGNLLVCLSVFTEKALKTTTNYFIVSLAVADLMLAVLVLPLFVYSEFQDGVWTLSTTICDGLMTMDVMLCTASIFNLCAISIDRFIAVSIPLNYNRKHVDLRQAVLLSATWILALAVASPIIFGLNNVPGRDPTECKLENDDYVLYSSVCSFFIPCPIMLLLYCGMFRGLRRWEEARKAKLKSSIQACRKLQEAAASLPPLASLPPPLPPIIEREVTDMPDEPSTFAAPDRPFHSKDGPVPTVSFAEIKFNPDPRRRKRAKINSRERKAMKVLPVVVGAFLFCWTPFFVLHTTRARCDGCHIPPALMSVVTWLGYVNSALNPVIYTIFNTEFRNFFKKVLHRCCS</sequence>
<evidence type="ECO:0000256" key="9">
    <source>
        <dbReference type="ARBA" id="ARBA00023224"/>
    </source>
</evidence>
<proteinExistence type="inferred from homology"/>
<dbReference type="GO" id="GO:0060158">
    <property type="term" value="P:phospholipase C-activating dopamine receptor signaling pathway"/>
    <property type="evidence" value="ECO:0007669"/>
    <property type="project" value="TreeGrafter"/>
</dbReference>
<evidence type="ECO:0000256" key="1">
    <source>
        <dbReference type="ARBA" id="ARBA00004651"/>
    </source>
</evidence>
<evidence type="ECO:0000256" key="4">
    <source>
        <dbReference type="ARBA" id="ARBA00022989"/>
    </source>
</evidence>
<feature type="transmembrane region" description="Helical" evidence="11">
    <location>
        <begin position="118"/>
        <end position="138"/>
    </location>
</feature>
<keyword evidence="9 10" id="KW-0807">Transducer</keyword>
<dbReference type="PRINTS" id="PR00242">
    <property type="entry name" value="DOPAMINER"/>
</dbReference>
<dbReference type="CDD" id="cd15308">
    <property type="entry name" value="7tmA_D4_dopamine_R"/>
    <property type="match status" value="1"/>
</dbReference>
<dbReference type="PRINTS" id="PR00237">
    <property type="entry name" value="GPCRRHODOPSN"/>
</dbReference>
<feature type="transmembrane region" description="Helical" evidence="11">
    <location>
        <begin position="43"/>
        <end position="66"/>
    </location>
</feature>
<dbReference type="InterPro" id="IPR017452">
    <property type="entry name" value="GPCR_Rhodpsn_7TM"/>
</dbReference>
<feature type="transmembrane region" description="Helical" evidence="11">
    <location>
        <begin position="198"/>
        <end position="218"/>
    </location>
</feature>
<dbReference type="RefSeq" id="XP_028286848.1">
    <property type="nucleotide sequence ID" value="XM_028431047.1"/>
</dbReference>
<keyword evidence="7" id="KW-1015">Disulfide bond</keyword>
<dbReference type="GO" id="GO:0004930">
    <property type="term" value="F:G protein-coupled receptor activity"/>
    <property type="evidence" value="ECO:0007669"/>
    <property type="project" value="UniProtKB-KW"/>
</dbReference>
<keyword evidence="6 11" id="KW-0472">Membrane</keyword>
<evidence type="ECO:0000313" key="14">
    <source>
        <dbReference type="RefSeq" id="XP_028286848.1"/>
    </source>
</evidence>
<keyword evidence="4 11" id="KW-1133">Transmembrane helix</keyword>
<dbReference type="AlphaFoldDB" id="A0A6P7KBE8"/>
<dbReference type="Proteomes" id="UP000515145">
    <property type="component" value="Chromosome 19"/>
</dbReference>
<dbReference type="InterPro" id="IPR000276">
    <property type="entry name" value="GPCR_Rhodpsn"/>
</dbReference>
<dbReference type="PROSITE" id="PS50262">
    <property type="entry name" value="G_PROTEIN_RECEP_F1_2"/>
    <property type="match status" value="1"/>
</dbReference>
<accession>A0A6P7KBE8</accession>
<dbReference type="GO" id="GO:0043266">
    <property type="term" value="P:regulation of potassium ion transport"/>
    <property type="evidence" value="ECO:0007669"/>
    <property type="project" value="TreeGrafter"/>
</dbReference>
<dbReference type="FunFam" id="1.20.1070.10:FF:000066">
    <property type="entry name" value="Dopamine receptor D3"/>
    <property type="match status" value="1"/>
</dbReference>
<comment type="similarity">
    <text evidence="10">Belongs to the G-protein coupled receptor 1 family.</text>
</comment>
<dbReference type="PROSITE" id="PS00237">
    <property type="entry name" value="G_PROTEIN_RECEP_F1_1"/>
    <property type="match status" value="1"/>
</dbReference>
<evidence type="ECO:0000256" key="2">
    <source>
        <dbReference type="ARBA" id="ARBA00022475"/>
    </source>
</evidence>
<dbReference type="Gene3D" id="1.20.1070.10">
    <property type="entry name" value="Rhodopsin 7-helix transmembrane proteins"/>
    <property type="match status" value="1"/>
</dbReference>
<feature type="transmembrane region" description="Helical" evidence="11">
    <location>
        <begin position="159"/>
        <end position="178"/>
    </location>
</feature>
<evidence type="ECO:0000256" key="11">
    <source>
        <dbReference type="SAM" id="Phobius"/>
    </source>
</evidence>
<dbReference type="Pfam" id="PF00001">
    <property type="entry name" value="7tm_1"/>
    <property type="match status" value="1"/>
</dbReference>
<keyword evidence="2" id="KW-1003">Cell membrane</keyword>
<dbReference type="GO" id="GO:0051967">
    <property type="term" value="P:negative regulation of synaptic transmission, glutamatergic"/>
    <property type="evidence" value="ECO:0007669"/>
    <property type="project" value="TreeGrafter"/>
</dbReference>
<evidence type="ECO:0000256" key="6">
    <source>
        <dbReference type="ARBA" id="ARBA00023136"/>
    </source>
</evidence>
<dbReference type="CTD" id="503564"/>
<evidence type="ECO:0000256" key="3">
    <source>
        <dbReference type="ARBA" id="ARBA00022692"/>
    </source>
</evidence>
<dbReference type="GO" id="GO:0071875">
    <property type="term" value="P:adrenergic receptor signaling pathway"/>
    <property type="evidence" value="ECO:0007669"/>
    <property type="project" value="UniProtKB-ARBA"/>
</dbReference>
<evidence type="ECO:0000256" key="10">
    <source>
        <dbReference type="RuleBase" id="RU000688"/>
    </source>
</evidence>
<protein>
    <submittedName>
        <fullName evidence="14">Dopamine receptor D4a</fullName>
    </submittedName>
</protein>
<dbReference type="GO" id="GO:0001591">
    <property type="term" value="F:dopamine neurotransmitter receptor activity, coupled via Gi/Go"/>
    <property type="evidence" value="ECO:0007669"/>
    <property type="project" value="TreeGrafter"/>
</dbReference>
<keyword evidence="5 10" id="KW-0297">G-protein coupled receptor</keyword>
<dbReference type="InParanoid" id="A0A6P7KBE8"/>
<name>A0A6P7KBE8_9TELE</name>
<keyword evidence="8 10" id="KW-0675">Receptor</keyword>
<dbReference type="GO" id="GO:0014059">
    <property type="term" value="P:regulation of dopamine secretion"/>
    <property type="evidence" value="ECO:0007669"/>
    <property type="project" value="TreeGrafter"/>
</dbReference>
<feature type="transmembrane region" description="Helical" evidence="11">
    <location>
        <begin position="364"/>
        <end position="383"/>
    </location>
</feature>
<dbReference type="GO" id="GO:0005886">
    <property type="term" value="C:plasma membrane"/>
    <property type="evidence" value="ECO:0007669"/>
    <property type="project" value="UniProtKB-SubCell"/>
</dbReference>
<dbReference type="GO" id="GO:0051481">
    <property type="term" value="P:negative regulation of cytosolic calcium ion concentration"/>
    <property type="evidence" value="ECO:0007669"/>
    <property type="project" value="TreeGrafter"/>
</dbReference>
<evidence type="ECO:0000256" key="8">
    <source>
        <dbReference type="ARBA" id="ARBA00023170"/>
    </source>
</evidence>
<evidence type="ECO:0000259" key="12">
    <source>
        <dbReference type="PROSITE" id="PS50262"/>
    </source>
</evidence>
<dbReference type="GO" id="GO:0045202">
    <property type="term" value="C:synapse"/>
    <property type="evidence" value="ECO:0007669"/>
    <property type="project" value="GOC"/>
</dbReference>
<dbReference type="InterPro" id="IPR000929">
    <property type="entry name" value="Dopamine_rcpt"/>
</dbReference>
<dbReference type="SUPFAM" id="SSF81321">
    <property type="entry name" value="Family A G protein-coupled receptor-like"/>
    <property type="match status" value="1"/>
</dbReference>
<feature type="transmembrane region" description="Helical" evidence="11">
    <location>
        <begin position="324"/>
        <end position="344"/>
    </location>
</feature>
<gene>
    <name evidence="14" type="primary">drd4a</name>
</gene>
<feature type="domain" description="G-protein coupled receptors family 1 profile" evidence="12">
    <location>
        <begin position="57"/>
        <end position="380"/>
    </location>
</feature>
<reference evidence="14" key="1">
    <citation type="submission" date="2025-08" db="UniProtKB">
        <authorList>
            <consortium name="RefSeq"/>
        </authorList>
    </citation>
    <scope>IDENTIFICATION</scope>
</reference>
<keyword evidence="13" id="KW-1185">Reference proteome</keyword>
<dbReference type="GeneID" id="114451995"/>
<comment type="subcellular location">
    <subcellularLocation>
        <location evidence="1">Cell membrane</location>
        <topology evidence="1">Multi-pass membrane protein</topology>
    </subcellularLocation>
</comment>
<dbReference type="PRINTS" id="PR00569">
    <property type="entry name" value="DOPAMINED4R"/>
</dbReference>
<dbReference type="SMART" id="SM01381">
    <property type="entry name" value="7TM_GPCR_Srsx"/>
    <property type="match status" value="1"/>
</dbReference>
<dbReference type="PANTHER" id="PTHR24248">
    <property type="entry name" value="ADRENERGIC RECEPTOR-RELATED G-PROTEIN COUPLED RECEPTOR"/>
    <property type="match status" value="1"/>
</dbReference>
<evidence type="ECO:0000256" key="7">
    <source>
        <dbReference type="ARBA" id="ARBA00023157"/>
    </source>
</evidence>
<dbReference type="OrthoDB" id="10010417at2759"/>
<keyword evidence="3 10" id="KW-0812">Transmembrane</keyword>
<feature type="transmembrane region" description="Helical" evidence="11">
    <location>
        <begin position="78"/>
        <end position="98"/>
    </location>
</feature>
<evidence type="ECO:0000256" key="5">
    <source>
        <dbReference type="ARBA" id="ARBA00023040"/>
    </source>
</evidence>
<dbReference type="PANTHER" id="PTHR24248:SF143">
    <property type="entry name" value="D(4) DOPAMINE RECEPTOR"/>
    <property type="match status" value="1"/>
</dbReference>